<dbReference type="GO" id="GO:0046983">
    <property type="term" value="F:protein dimerization activity"/>
    <property type="evidence" value="ECO:0007669"/>
    <property type="project" value="InterPro"/>
</dbReference>
<evidence type="ECO:0000256" key="3">
    <source>
        <dbReference type="ARBA" id="ARBA00023125"/>
    </source>
</evidence>
<keyword evidence="8" id="KW-1185">Reference proteome</keyword>
<organism evidence="7 8">
    <name type="scientific">Dillenia turbinata</name>
    <dbReference type="NCBI Taxonomy" id="194707"/>
    <lineage>
        <taxon>Eukaryota</taxon>
        <taxon>Viridiplantae</taxon>
        <taxon>Streptophyta</taxon>
        <taxon>Embryophyta</taxon>
        <taxon>Tracheophyta</taxon>
        <taxon>Spermatophyta</taxon>
        <taxon>Magnoliopsida</taxon>
        <taxon>eudicotyledons</taxon>
        <taxon>Gunneridae</taxon>
        <taxon>Pentapetalae</taxon>
        <taxon>Dilleniales</taxon>
        <taxon>Dilleniaceae</taxon>
        <taxon>Dillenia</taxon>
    </lineage>
</organism>
<accession>A0AAN8ZPY8</accession>
<dbReference type="GO" id="GO:0003677">
    <property type="term" value="F:DNA binding"/>
    <property type="evidence" value="ECO:0007669"/>
    <property type="project" value="UniProtKB-KW"/>
</dbReference>
<evidence type="ECO:0000256" key="4">
    <source>
        <dbReference type="ARBA" id="ARBA00023163"/>
    </source>
</evidence>
<dbReference type="PROSITE" id="PS50066">
    <property type="entry name" value="MADS_BOX_2"/>
    <property type="match status" value="1"/>
</dbReference>
<evidence type="ECO:0000256" key="1">
    <source>
        <dbReference type="ARBA" id="ARBA00004123"/>
    </source>
</evidence>
<keyword evidence="3" id="KW-0238">DNA-binding</keyword>
<gene>
    <name evidence="7" type="ORF">RJ641_013355</name>
</gene>
<dbReference type="PRINTS" id="PR00404">
    <property type="entry name" value="MADSDOMAIN"/>
</dbReference>
<dbReference type="EMBL" id="JBAMMX010000002">
    <property type="protein sequence ID" value="KAK6945811.1"/>
    <property type="molecule type" value="Genomic_DNA"/>
</dbReference>
<dbReference type="GO" id="GO:0005634">
    <property type="term" value="C:nucleus"/>
    <property type="evidence" value="ECO:0007669"/>
    <property type="project" value="UniProtKB-SubCell"/>
</dbReference>
<keyword evidence="4" id="KW-0804">Transcription</keyword>
<name>A0AAN8ZPY8_9MAGN</name>
<comment type="subcellular location">
    <subcellularLocation>
        <location evidence="1">Nucleus</location>
    </subcellularLocation>
</comment>
<dbReference type="InterPro" id="IPR002100">
    <property type="entry name" value="TF_MADSbox"/>
</dbReference>
<comment type="caution">
    <text evidence="7">The sequence shown here is derived from an EMBL/GenBank/DDBJ whole genome shotgun (WGS) entry which is preliminary data.</text>
</comment>
<evidence type="ECO:0000256" key="5">
    <source>
        <dbReference type="ARBA" id="ARBA00023242"/>
    </source>
</evidence>
<dbReference type="Gene3D" id="3.40.1810.10">
    <property type="entry name" value="Transcription factor, MADS-box"/>
    <property type="match status" value="1"/>
</dbReference>
<dbReference type="Pfam" id="PF00319">
    <property type="entry name" value="SRF-TF"/>
    <property type="match status" value="1"/>
</dbReference>
<dbReference type="SUPFAM" id="SSF55455">
    <property type="entry name" value="SRF-like"/>
    <property type="match status" value="1"/>
</dbReference>
<sequence length="64" mass="7568">MTRQMIQIKKMDDITARQRRRGLLKKAYELSTLCDDDIALIVFSATGKLYEYSNSSMWLHRSRL</sequence>
<evidence type="ECO:0000313" key="7">
    <source>
        <dbReference type="EMBL" id="KAK6945811.1"/>
    </source>
</evidence>
<dbReference type="SMART" id="SM00432">
    <property type="entry name" value="MADS"/>
    <property type="match status" value="1"/>
</dbReference>
<reference evidence="7 8" key="1">
    <citation type="submission" date="2023-12" db="EMBL/GenBank/DDBJ databases">
        <title>A high-quality genome assembly for Dillenia turbinata (Dilleniales).</title>
        <authorList>
            <person name="Chanderbali A."/>
        </authorList>
    </citation>
    <scope>NUCLEOTIDE SEQUENCE [LARGE SCALE GENOMIC DNA]</scope>
    <source>
        <strain evidence="7">LSX21</strain>
        <tissue evidence="7">Leaf</tissue>
    </source>
</reference>
<proteinExistence type="predicted"/>
<evidence type="ECO:0000256" key="2">
    <source>
        <dbReference type="ARBA" id="ARBA00023015"/>
    </source>
</evidence>
<dbReference type="InterPro" id="IPR036879">
    <property type="entry name" value="TF_MADSbox_sf"/>
</dbReference>
<keyword evidence="2" id="KW-0805">Transcription regulation</keyword>
<evidence type="ECO:0000313" key="8">
    <source>
        <dbReference type="Proteomes" id="UP001370490"/>
    </source>
</evidence>
<protein>
    <submittedName>
        <fullName evidence="7">Transcription factor, MADS-box</fullName>
    </submittedName>
</protein>
<feature type="domain" description="MADS-box" evidence="6">
    <location>
        <begin position="1"/>
        <end position="56"/>
    </location>
</feature>
<dbReference type="InterPro" id="IPR050142">
    <property type="entry name" value="MADS-box/MEF2_TF"/>
</dbReference>
<evidence type="ECO:0000259" key="6">
    <source>
        <dbReference type="PROSITE" id="PS50066"/>
    </source>
</evidence>
<dbReference type="AlphaFoldDB" id="A0AAN8ZPY8"/>
<dbReference type="PANTHER" id="PTHR48019">
    <property type="entry name" value="SERUM RESPONSE FACTOR HOMOLOG"/>
    <property type="match status" value="1"/>
</dbReference>
<keyword evidence="5" id="KW-0539">Nucleus</keyword>
<dbReference type="Proteomes" id="UP001370490">
    <property type="component" value="Unassembled WGS sequence"/>
</dbReference>